<dbReference type="PANTHER" id="PTHR45991">
    <property type="entry name" value="PACHYTENE CHECKPOINT PROTEIN 2"/>
    <property type="match status" value="1"/>
</dbReference>
<dbReference type="EMBL" id="AXCN02001526">
    <property type="status" value="NOT_ANNOTATED_CDS"/>
    <property type="molecule type" value="Genomic_DNA"/>
</dbReference>
<dbReference type="InterPro" id="IPR003593">
    <property type="entry name" value="AAA+_ATPase"/>
</dbReference>
<dbReference type="FunFam" id="3.40.50.300:FF:001494">
    <property type="entry name" value="Pachytene checkpoint component Pch2"/>
    <property type="match status" value="1"/>
</dbReference>
<dbReference type="GO" id="GO:0005694">
    <property type="term" value="C:chromosome"/>
    <property type="evidence" value="ECO:0007669"/>
    <property type="project" value="TreeGrafter"/>
</dbReference>
<dbReference type="GO" id="GO:0005634">
    <property type="term" value="C:nucleus"/>
    <property type="evidence" value="ECO:0007669"/>
    <property type="project" value="TreeGrafter"/>
</dbReference>
<evidence type="ECO:0000256" key="5">
    <source>
        <dbReference type="RuleBase" id="RU003651"/>
    </source>
</evidence>
<dbReference type="EnsemblMetazoa" id="AFAF016350-RA">
    <property type="protein sequence ID" value="AFAF016350-PA"/>
    <property type="gene ID" value="AFAF016350"/>
</dbReference>
<evidence type="ECO:0000256" key="4">
    <source>
        <dbReference type="ARBA" id="ARBA00023254"/>
    </source>
</evidence>
<evidence type="ECO:0000259" key="7">
    <source>
        <dbReference type="SMART" id="SM00382"/>
    </source>
</evidence>
<dbReference type="InterPro" id="IPR001270">
    <property type="entry name" value="ClpA/B"/>
</dbReference>
<name>A0A182QT70_9DIPT</name>
<comment type="similarity">
    <text evidence="1">Belongs to the AAA ATPase family. PCH2 subfamily.</text>
</comment>
<dbReference type="AlphaFoldDB" id="A0A182QT70"/>
<dbReference type="PANTHER" id="PTHR45991:SF1">
    <property type="entry name" value="PACHYTENE CHECKPOINT PROTEIN 2 HOMOLOG"/>
    <property type="match status" value="1"/>
</dbReference>
<dbReference type="InterPro" id="IPR003960">
    <property type="entry name" value="ATPase_AAA_CS"/>
</dbReference>
<dbReference type="InterPro" id="IPR044539">
    <property type="entry name" value="Pch2-like"/>
</dbReference>
<dbReference type="InterPro" id="IPR003959">
    <property type="entry name" value="ATPase_AAA_core"/>
</dbReference>
<evidence type="ECO:0000256" key="2">
    <source>
        <dbReference type="ARBA" id="ARBA00022741"/>
    </source>
</evidence>
<protein>
    <recommendedName>
        <fullName evidence="7">AAA+ ATPase domain-containing protein</fullName>
    </recommendedName>
</protein>
<dbReference type="GO" id="GO:0051598">
    <property type="term" value="P:meiotic recombination checkpoint signaling"/>
    <property type="evidence" value="ECO:0007669"/>
    <property type="project" value="TreeGrafter"/>
</dbReference>
<dbReference type="STRING" id="69004.A0A182QT70"/>
<dbReference type="Pfam" id="PF00004">
    <property type="entry name" value="AAA"/>
    <property type="match status" value="1"/>
</dbReference>
<evidence type="ECO:0000256" key="3">
    <source>
        <dbReference type="ARBA" id="ARBA00022840"/>
    </source>
</evidence>
<dbReference type="GO" id="GO:0016887">
    <property type="term" value="F:ATP hydrolysis activity"/>
    <property type="evidence" value="ECO:0007669"/>
    <property type="project" value="InterPro"/>
</dbReference>
<keyword evidence="9" id="KW-1185">Reference proteome</keyword>
<proteinExistence type="inferred from homology"/>
<dbReference type="Gene3D" id="3.40.50.300">
    <property type="entry name" value="P-loop containing nucleotide triphosphate hydrolases"/>
    <property type="match status" value="1"/>
</dbReference>
<dbReference type="PROSITE" id="PS00674">
    <property type="entry name" value="AAA"/>
    <property type="match status" value="1"/>
</dbReference>
<keyword evidence="3 5" id="KW-0067">ATP-binding</keyword>
<keyword evidence="2 5" id="KW-0547">Nucleotide-binding</keyword>
<dbReference type="InterPro" id="IPR027417">
    <property type="entry name" value="P-loop_NTPase"/>
</dbReference>
<organism evidence="8 9">
    <name type="scientific">Anopheles farauti</name>
    <dbReference type="NCBI Taxonomy" id="69004"/>
    <lineage>
        <taxon>Eukaryota</taxon>
        <taxon>Metazoa</taxon>
        <taxon>Ecdysozoa</taxon>
        <taxon>Arthropoda</taxon>
        <taxon>Hexapoda</taxon>
        <taxon>Insecta</taxon>
        <taxon>Pterygota</taxon>
        <taxon>Neoptera</taxon>
        <taxon>Endopterygota</taxon>
        <taxon>Diptera</taxon>
        <taxon>Nematocera</taxon>
        <taxon>Culicoidea</taxon>
        <taxon>Culicidae</taxon>
        <taxon>Anophelinae</taxon>
        <taxon>Anopheles</taxon>
    </lineage>
</organism>
<accession>A0A182QT70</accession>
<reference evidence="8" key="2">
    <citation type="submission" date="2020-05" db="UniProtKB">
        <authorList>
            <consortium name="EnsemblMetazoa"/>
        </authorList>
    </citation>
    <scope>IDENTIFICATION</scope>
    <source>
        <strain evidence="8">FAR1</strain>
    </source>
</reference>
<evidence type="ECO:0000313" key="8">
    <source>
        <dbReference type="EnsemblMetazoa" id="AFAF016350-PA"/>
    </source>
</evidence>
<dbReference type="Pfam" id="PF23242">
    <property type="entry name" value="AAA_lid_TRIP13_C"/>
    <property type="match status" value="1"/>
</dbReference>
<dbReference type="VEuPathDB" id="VectorBase:AFAF016350"/>
<feature type="region of interest" description="Disordered" evidence="6">
    <location>
        <begin position="330"/>
        <end position="350"/>
    </location>
</feature>
<dbReference type="GO" id="GO:0007131">
    <property type="term" value="P:reciprocal meiotic recombination"/>
    <property type="evidence" value="ECO:0007669"/>
    <property type="project" value="TreeGrafter"/>
</dbReference>
<feature type="domain" description="AAA+ ATPase" evidence="7">
    <location>
        <begin position="148"/>
        <end position="299"/>
    </location>
</feature>
<dbReference type="SUPFAM" id="SSF52540">
    <property type="entry name" value="P-loop containing nucleoside triphosphate hydrolases"/>
    <property type="match status" value="1"/>
</dbReference>
<reference evidence="9" key="1">
    <citation type="submission" date="2014-01" db="EMBL/GenBank/DDBJ databases">
        <title>The Genome Sequence of Anopheles farauti FAR1 (V2).</title>
        <authorList>
            <consortium name="The Broad Institute Genomics Platform"/>
            <person name="Neafsey D.E."/>
            <person name="Besansky N."/>
            <person name="Howell P."/>
            <person name="Walton C."/>
            <person name="Young S.K."/>
            <person name="Zeng Q."/>
            <person name="Gargeya S."/>
            <person name="Fitzgerald M."/>
            <person name="Haas B."/>
            <person name="Abouelleil A."/>
            <person name="Allen A.W."/>
            <person name="Alvarado L."/>
            <person name="Arachchi H.M."/>
            <person name="Berlin A.M."/>
            <person name="Chapman S.B."/>
            <person name="Gainer-Dewar J."/>
            <person name="Goldberg J."/>
            <person name="Griggs A."/>
            <person name="Gujja S."/>
            <person name="Hansen M."/>
            <person name="Howarth C."/>
            <person name="Imamovic A."/>
            <person name="Ireland A."/>
            <person name="Larimer J."/>
            <person name="McCowan C."/>
            <person name="Murphy C."/>
            <person name="Pearson M."/>
            <person name="Poon T.W."/>
            <person name="Priest M."/>
            <person name="Roberts A."/>
            <person name="Saif S."/>
            <person name="Shea T."/>
            <person name="Sisk P."/>
            <person name="Sykes S."/>
            <person name="Wortman J."/>
            <person name="Nusbaum C."/>
            <person name="Birren B."/>
        </authorList>
    </citation>
    <scope>NUCLEOTIDE SEQUENCE [LARGE SCALE GENOMIC DNA]</scope>
    <source>
        <strain evidence="9">FAR1</strain>
    </source>
</reference>
<dbReference type="InterPro" id="IPR058249">
    <property type="entry name" value="Pch2_C"/>
</dbReference>
<dbReference type="PRINTS" id="PR00300">
    <property type="entry name" value="CLPPROTEASEA"/>
</dbReference>
<sequence>MSEITPSILIEVACLEGFQKQEQRSEVYQHVHAILEERENIPIGTVFNIPVQYVRQVEVCTNVDQFTARSALKFNFYILLDPDPVRETINHGNEEVEISQHWLLPSRELHGLWKSLIFEKEVKDSMLDFAETSMLFARKGVDRNLVTCNRLALFHGPPGTGKTSLCKAIAQKLSIRLNDHYKHAHLMEINSHSLFSRWFSESGKLVQKVFREIVELLEDEDALVCVLVDEIESIAHSRDKISSNEPSDSIRVVNAVLTQLDHLRRYSNVFILATSNLTDNIDTAFLDRADFIQYIGNPTEQAIYEIYRMALHDLFNVGIITTDGTSTRKLSQSIGEQLPTHSEATDSSRATSTSTVLDMLLQVVKLSEGLSGRTLRKIPFLAHALYVKKDSESMPNFLSAMRQAIRKVLNDKALLSKRTLPAETVKGSVRENHASLSV</sequence>
<keyword evidence="4" id="KW-0469">Meiosis</keyword>
<dbReference type="SMART" id="SM00382">
    <property type="entry name" value="AAA"/>
    <property type="match status" value="1"/>
</dbReference>
<evidence type="ECO:0000313" key="9">
    <source>
        <dbReference type="Proteomes" id="UP000075886"/>
    </source>
</evidence>
<evidence type="ECO:0000256" key="1">
    <source>
        <dbReference type="ARBA" id="ARBA00007271"/>
    </source>
</evidence>
<dbReference type="Proteomes" id="UP000075886">
    <property type="component" value="Unassembled WGS sequence"/>
</dbReference>
<dbReference type="GO" id="GO:0005524">
    <property type="term" value="F:ATP binding"/>
    <property type="evidence" value="ECO:0007669"/>
    <property type="project" value="UniProtKB-KW"/>
</dbReference>
<evidence type="ECO:0000256" key="6">
    <source>
        <dbReference type="SAM" id="MobiDB-lite"/>
    </source>
</evidence>